<accession>A0A7S2G440</accession>
<dbReference type="GO" id="GO:0004553">
    <property type="term" value="F:hydrolase activity, hydrolyzing O-glycosyl compounds"/>
    <property type="evidence" value="ECO:0007669"/>
    <property type="project" value="TreeGrafter"/>
</dbReference>
<evidence type="ECO:0000313" key="2">
    <source>
        <dbReference type="EMBL" id="CAD9429783.1"/>
    </source>
</evidence>
<dbReference type="PANTHER" id="PTHR11051:SF8">
    <property type="entry name" value="PROTEIN-GLUCOSYLGALACTOSYLHYDROXYLYSINE GLUCOSIDASE"/>
    <property type="match status" value="1"/>
</dbReference>
<evidence type="ECO:0000256" key="1">
    <source>
        <dbReference type="ARBA" id="ARBA00006768"/>
    </source>
</evidence>
<dbReference type="EMBL" id="HBGT01023185">
    <property type="protein sequence ID" value="CAD9429783.1"/>
    <property type="molecule type" value="Transcribed_RNA"/>
</dbReference>
<name>A0A7S2G440_9STRA</name>
<gene>
    <name evidence="2" type="ORF">FPAR1323_LOCUS12065</name>
</gene>
<reference evidence="2" key="1">
    <citation type="submission" date="2021-01" db="EMBL/GenBank/DDBJ databases">
        <authorList>
            <person name="Corre E."/>
            <person name="Pelletier E."/>
            <person name="Niang G."/>
            <person name="Scheremetjew M."/>
            <person name="Finn R."/>
            <person name="Kale V."/>
            <person name="Holt S."/>
            <person name="Cochrane G."/>
            <person name="Meng A."/>
            <person name="Brown T."/>
            <person name="Cohen L."/>
        </authorList>
    </citation>
    <scope>NUCLEOTIDE SEQUENCE</scope>
    <source>
        <strain evidence="2">RCC1693</strain>
    </source>
</reference>
<comment type="similarity">
    <text evidence="1">Belongs to the glycosyl hydrolase 65 family.</text>
</comment>
<organism evidence="2">
    <name type="scientific">Florenciella parvula</name>
    <dbReference type="NCBI Taxonomy" id="236787"/>
    <lineage>
        <taxon>Eukaryota</taxon>
        <taxon>Sar</taxon>
        <taxon>Stramenopiles</taxon>
        <taxon>Ochrophyta</taxon>
        <taxon>Dictyochophyceae</taxon>
        <taxon>Florenciellales</taxon>
        <taxon>Florenciella</taxon>
    </lineage>
</organism>
<dbReference type="SUPFAM" id="SSF48208">
    <property type="entry name" value="Six-hairpin glycosidases"/>
    <property type="match status" value="1"/>
</dbReference>
<dbReference type="AlphaFoldDB" id="A0A7S2G440"/>
<dbReference type="PANTHER" id="PTHR11051">
    <property type="entry name" value="GLYCOSYL HYDROLASE-RELATED"/>
    <property type="match status" value="1"/>
</dbReference>
<sequence>MIEGVNFLTGAGGFLQTVLYGFPGLRFDEDLLRLANPTLIEGSSHMKVRGLAYRGARFDIAFGTEVAAKSGTNAELSVTLSSRSPGGSGFVVSNEETGEAVALAAEGDSASFDFAPDASAYTIAEA</sequence>
<dbReference type="GO" id="GO:0005975">
    <property type="term" value="P:carbohydrate metabolic process"/>
    <property type="evidence" value="ECO:0007669"/>
    <property type="project" value="InterPro"/>
</dbReference>
<dbReference type="InterPro" id="IPR008928">
    <property type="entry name" value="6-hairpin_glycosidase_sf"/>
</dbReference>
<protein>
    <submittedName>
        <fullName evidence="2">Uncharacterized protein</fullName>
    </submittedName>
</protein>
<proteinExistence type="inferred from homology"/>